<organism evidence="2 3">
    <name type="scientific">Oceanobacillus chungangensis</name>
    <dbReference type="NCBI Taxonomy" id="1229152"/>
    <lineage>
        <taxon>Bacteria</taxon>
        <taxon>Bacillati</taxon>
        <taxon>Bacillota</taxon>
        <taxon>Bacilli</taxon>
        <taxon>Bacillales</taxon>
        <taxon>Bacillaceae</taxon>
        <taxon>Oceanobacillus</taxon>
    </lineage>
</organism>
<gene>
    <name evidence="2" type="ORF">CWR45_10090</name>
</gene>
<feature type="transmembrane region" description="Helical" evidence="1">
    <location>
        <begin position="35"/>
        <end position="57"/>
    </location>
</feature>
<protein>
    <submittedName>
        <fullName evidence="2">Uncharacterized protein</fullName>
    </submittedName>
</protein>
<reference evidence="3" key="1">
    <citation type="submission" date="2017-11" db="EMBL/GenBank/DDBJ databases">
        <authorList>
            <person name="Zhu W."/>
        </authorList>
    </citation>
    <scope>NUCLEOTIDE SEQUENCE [LARGE SCALE GENOMIC DNA]</scope>
    <source>
        <strain evidence="3">CAU 1051</strain>
    </source>
</reference>
<dbReference type="Proteomes" id="UP000256520">
    <property type="component" value="Unassembled WGS sequence"/>
</dbReference>
<evidence type="ECO:0000256" key="1">
    <source>
        <dbReference type="SAM" id="Phobius"/>
    </source>
</evidence>
<feature type="transmembrane region" description="Helical" evidence="1">
    <location>
        <begin position="63"/>
        <end position="85"/>
    </location>
</feature>
<evidence type="ECO:0000313" key="3">
    <source>
        <dbReference type="Proteomes" id="UP000256520"/>
    </source>
</evidence>
<keyword evidence="1" id="KW-0812">Transmembrane</keyword>
<comment type="caution">
    <text evidence="2">The sequence shown here is derived from an EMBL/GenBank/DDBJ whole genome shotgun (WGS) entry which is preliminary data.</text>
</comment>
<feature type="transmembrane region" description="Helical" evidence="1">
    <location>
        <begin position="6"/>
        <end position="28"/>
    </location>
</feature>
<keyword evidence="3" id="KW-1185">Reference proteome</keyword>
<name>A0A3D8PNK1_9BACI</name>
<dbReference type="OrthoDB" id="2877548at2"/>
<keyword evidence="1" id="KW-0472">Membrane</keyword>
<keyword evidence="1" id="KW-1133">Transmembrane helix</keyword>
<accession>A0A3D8PNK1</accession>
<dbReference type="RefSeq" id="WP_115749755.1">
    <property type="nucleotide sequence ID" value="NZ_PIOD01000011.1"/>
</dbReference>
<evidence type="ECO:0000313" key="2">
    <source>
        <dbReference type="EMBL" id="RDW17686.1"/>
    </source>
</evidence>
<proteinExistence type="predicted"/>
<dbReference type="EMBL" id="PIOD01000011">
    <property type="protein sequence ID" value="RDW17686.1"/>
    <property type="molecule type" value="Genomic_DNA"/>
</dbReference>
<dbReference type="AlphaFoldDB" id="A0A3D8PNK1"/>
<sequence length="100" mass="11456">MNIPVYGLILQVLFILSITVFNFIRIYVMEQFNVYPVAFFELFLGLASFVCGIYGILKRVNPLISIFVSLFGVLICVFFVFVYLLPEAGIPPAIPWFYSE</sequence>